<evidence type="ECO:0000313" key="2">
    <source>
        <dbReference type="EMBL" id="KAL0920708.1"/>
    </source>
</evidence>
<dbReference type="AlphaFoldDB" id="A0ABD0V7W7"/>
<evidence type="ECO:0000256" key="1">
    <source>
        <dbReference type="SAM" id="MobiDB-lite"/>
    </source>
</evidence>
<reference evidence="2 3" key="1">
    <citation type="journal article" date="2024" name="Plant Biotechnol. J.">
        <title>Dendrobium thyrsiflorum genome and its molecular insights into genes involved in important horticultural traits.</title>
        <authorList>
            <person name="Chen B."/>
            <person name="Wang J.Y."/>
            <person name="Zheng P.J."/>
            <person name="Li K.L."/>
            <person name="Liang Y.M."/>
            <person name="Chen X.F."/>
            <person name="Zhang C."/>
            <person name="Zhao X."/>
            <person name="He X."/>
            <person name="Zhang G.Q."/>
            <person name="Liu Z.J."/>
            <person name="Xu Q."/>
        </authorList>
    </citation>
    <scope>NUCLEOTIDE SEQUENCE [LARGE SCALE GENOMIC DNA]</scope>
    <source>
        <strain evidence="2">GZMU011</strain>
    </source>
</reference>
<organism evidence="2 3">
    <name type="scientific">Dendrobium thyrsiflorum</name>
    <name type="common">Pinecone-like raceme dendrobium</name>
    <name type="synonym">Orchid</name>
    <dbReference type="NCBI Taxonomy" id="117978"/>
    <lineage>
        <taxon>Eukaryota</taxon>
        <taxon>Viridiplantae</taxon>
        <taxon>Streptophyta</taxon>
        <taxon>Embryophyta</taxon>
        <taxon>Tracheophyta</taxon>
        <taxon>Spermatophyta</taxon>
        <taxon>Magnoliopsida</taxon>
        <taxon>Liliopsida</taxon>
        <taxon>Asparagales</taxon>
        <taxon>Orchidaceae</taxon>
        <taxon>Epidendroideae</taxon>
        <taxon>Malaxideae</taxon>
        <taxon>Dendrobiinae</taxon>
        <taxon>Dendrobium</taxon>
    </lineage>
</organism>
<proteinExistence type="predicted"/>
<dbReference type="Proteomes" id="UP001552299">
    <property type="component" value="Unassembled WGS sequence"/>
</dbReference>
<protein>
    <submittedName>
        <fullName evidence="2">Uncharacterized protein</fullName>
    </submittedName>
</protein>
<dbReference type="EMBL" id="JANQDX010000008">
    <property type="protein sequence ID" value="KAL0920708.1"/>
    <property type="molecule type" value="Genomic_DNA"/>
</dbReference>
<keyword evidence="3" id="KW-1185">Reference proteome</keyword>
<comment type="caution">
    <text evidence="2">The sequence shown here is derived from an EMBL/GenBank/DDBJ whole genome shotgun (WGS) entry which is preliminary data.</text>
</comment>
<sequence length="281" mass="32218">MSFNPQNVHTEELLRVKFITELHQDFVSVHKSSGGTHLCFFRVFGELFFMLHVLKLIEHIICLINSISQLPYPFVESRVLIADLCLVSGKDDSLDLGVVLSQPFQLLLHACLPPDLIFKQVSMIFPMIGPTTISAMAPTIEIVRAEQLNSRRNRARKRKNSSGKWSRVQQRSSKRRLTEREDEEAAAKSIFIYGIRATVVAIEEEAEEVFLSKENKKKRLMSRRQPGRLEAGSWFDRFCSFVREFEAVRTGNRRLFGRSGSRSRARTDSVENGERRSVKSS</sequence>
<feature type="region of interest" description="Disordered" evidence="1">
    <location>
        <begin position="256"/>
        <end position="281"/>
    </location>
</feature>
<evidence type="ECO:0000313" key="3">
    <source>
        <dbReference type="Proteomes" id="UP001552299"/>
    </source>
</evidence>
<name>A0ABD0V7W7_DENTH</name>
<feature type="compositionally biased region" description="Basic residues" evidence="1">
    <location>
        <begin position="151"/>
        <end position="161"/>
    </location>
</feature>
<feature type="region of interest" description="Disordered" evidence="1">
    <location>
        <begin position="151"/>
        <end position="180"/>
    </location>
</feature>
<accession>A0ABD0V7W7</accession>
<feature type="compositionally biased region" description="Basic and acidic residues" evidence="1">
    <location>
        <begin position="265"/>
        <end position="281"/>
    </location>
</feature>
<gene>
    <name evidence="2" type="ORF">M5K25_009870</name>
</gene>